<proteinExistence type="predicted"/>
<dbReference type="EMBL" id="CAAALY010254624">
    <property type="protein sequence ID" value="VEL37322.1"/>
    <property type="molecule type" value="Genomic_DNA"/>
</dbReference>
<keyword evidence="2" id="KW-1185">Reference proteome</keyword>
<evidence type="ECO:0000313" key="1">
    <source>
        <dbReference type="EMBL" id="VEL37322.1"/>
    </source>
</evidence>
<dbReference type="Proteomes" id="UP000784294">
    <property type="component" value="Unassembled WGS sequence"/>
</dbReference>
<dbReference type="OrthoDB" id="422540at2759"/>
<protein>
    <submittedName>
        <fullName evidence="1">Uncharacterized protein</fullName>
    </submittedName>
</protein>
<evidence type="ECO:0000313" key="2">
    <source>
        <dbReference type="Proteomes" id="UP000784294"/>
    </source>
</evidence>
<sequence length="64" mass="7385">MNYITQVTIDMSYVKGADYIVEDTLYRFYMVSAVDDAKIDYQHMAEDQECNIAKSPLSKGPNRQ</sequence>
<accession>A0A3S5CU70</accession>
<organism evidence="1 2">
    <name type="scientific">Protopolystoma xenopodis</name>
    <dbReference type="NCBI Taxonomy" id="117903"/>
    <lineage>
        <taxon>Eukaryota</taxon>
        <taxon>Metazoa</taxon>
        <taxon>Spiralia</taxon>
        <taxon>Lophotrochozoa</taxon>
        <taxon>Platyhelminthes</taxon>
        <taxon>Monogenea</taxon>
        <taxon>Polyopisthocotylea</taxon>
        <taxon>Polystomatidea</taxon>
        <taxon>Polystomatidae</taxon>
        <taxon>Protopolystoma</taxon>
    </lineage>
</organism>
<gene>
    <name evidence="1" type="ORF">PXEA_LOCUS30762</name>
</gene>
<reference evidence="1" key="1">
    <citation type="submission" date="2018-11" db="EMBL/GenBank/DDBJ databases">
        <authorList>
            <consortium name="Pathogen Informatics"/>
        </authorList>
    </citation>
    <scope>NUCLEOTIDE SEQUENCE</scope>
</reference>
<name>A0A3S5CU70_9PLAT</name>
<dbReference type="AlphaFoldDB" id="A0A3S5CU70"/>
<comment type="caution">
    <text evidence="1">The sequence shown here is derived from an EMBL/GenBank/DDBJ whole genome shotgun (WGS) entry which is preliminary data.</text>
</comment>